<evidence type="ECO:0000313" key="3">
    <source>
        <dbReference type="Proteomes" id="UP001066276"/>
    </source>
</evidence>
<sequence length="143" mass="16633">MKYNVFFCWSFLSCKIRDLRGAGTRCKAQRFQRIREADTFWEWSKEYDDLALVGQRRVLGLVDIPSKKKPKRSFNYAGRARTLGRESRRPAIARTALEGPRSERSDKVRENGNLRACSRATTPRPRGPHQRRVLRTLEEPVAP</sequence>
<proteinExistence type="predicted"/>
<dbReference type="AlphaFoldDB" id="A0AAV7NYH9"/>
<gene>
    <name evidence="2" type="ORF">NDU88_006584</name>
</gene>
<dbReference type="Proteomes" id="UP001066276">
    <property type="component" value="Chromosome 8"/>
</dbReference>
<feature type="region of interest" description="Disordered" evidence="1">
    <location>
        <begin position="84"/>
        <end position="143"/>
    </location>
</feature>
<evidence type="ECO:0000256" key="1">
    <source>
        <dbReference type="SAM" id="MobiDB-lite"/>
    </source>
</evidence>
<name>A0AAV7NYH9_PLEWA</name>
<dbReference type="EMBL" id="JANPWB010000012">
    <property type="protein sequence ID" value="KAJ1118393.1"/>
    <property type="molecule type" value="Genomic_DNA"/>
</dbReference>
<reference evidence="2" key="1">
    <citation type="journal article" date="2022" name="bioRxiv">
        <title>Sequencing and chromosome-scale assembly of the giantPleurodeles waltlgenome.</title>
        <authorList>
            <person name="Brown T."/>
            <person name="Elewa A."/>
            <person name="Iarovenko S."/>
            <person name="Subramanian E."/>
            <person name="Araus A.J."/>
            <person name="Petzold A."/>
            <person name="Susuki M."/>
            <person name="Suzuki K.-i.T."/>
            <person name="Hayashi T."/>
            <person name="Toyoda A."/>
            <person name="Oliveira C."/>
            <person name="Osipova E."/>
            <person name="Leigh N.D."/>
            <person name="Simon A."/>
            <person name="Yun M.H."/>
        </authorList>
    </citation>
    <scope>NUCLEOTIDE SEQUENCE</scope>
    <source>
        <strain evidence="2">20211129_DDA</strain>
        <tissue evidence="2">Liver</tissue>
    </source>
</reference>
<comment type="caution">
    <text evidence="2">The sequence shown here is derived from an EMBL/GenBank/DDBJ whole genome shotgun (WGS) entry which is preliminary data.</text>
</comment>
<organism evidence="2 3">
    <name type="scientific">Pleurodeles waltl</name>
    <name type="common">Iberian ribbed newt</name>
    <dbReference type="NCBI Taxonomy" id="8319"/>
    <lineage>
        <taxon>Eukaryota</taxon>
        <taxon>Metazoa</taxon>
        <taxon>Chordata</taxon>
        <taxon>Craniata</taxon>
        <taxon>Vertebrata</taxon>
        <taxon>Euteleostomi</taxon>
        <taxon>Amphibia</taxon>
        <taxon>Batrachia</taxon>
        <taxon>Caudata</taxon>
        <taxon>Salamandroidea</taxon>
        <taxon>Salamandridae</taxon>
        <taxon>Pleurodelinae</taxon>
        <taxon>Pleurodeles</taxon>
    </lineage>
</organism>
<keyword evidence="3" id="KW-1185">Reference proteome</keyword>
<protein>
    <submittedName>
        <fullName evidence="2">Uncharacterized protein</fullName>
    </submittedName>
</protein>
<accession>A0AAV7NYH9</accession>
<feature type="compositionally biased region" description="Basic and acidic residues" evidence="1">
    <location>
        <begin position="100"/>
        <end position="112"/>
    </location>
</feature>
<evidence type="ECO:0000313" key="2">
    <source>
        <dbReference type="EMBL" id="KAJ1118393.1"/>
    </source>
</evidence>